<dbReference type="InterPro" id="IPR006501">
    <property type="entry name" value="Pectinesterase_inhib_dom"/>
</dbReference>
<dbReference type="Gene3D" id="1.20.140.40">
    <property type="entry name" value="Invertase/pectin methylesterase inhibitor family protein"/>
    <property type="match status" value="1"/>
</dbReference>
<dbReference type="eggNOG" id="ENOG502R3HK">
    <property type="taxonomic scope" value="Eukaryota"/>
</dbReference>
<reference evidence="6 7" key="1">
    <citation type="journal article" date="2010" name="Nature">
        <title>Genome sequencing and analysis of the model grass Brachypodium distachyon.</title>
        <authorList>
            <consortium name="International Brachypodium Initiative"/>
        </authorList>
    </citation>
    <scope>NUCLEOTIDE SEQUENCE [LARGE SCALE GENOMIC DNA]</scope>
    <source>
        <strain evidence="6">Bd21</strain>
        <strain evidence="7">cv. Bd21</strain>
    </source>
</reference>
<dbReference type="OMA" id="HSCRSAR"/>
<dbReference type="OrthoDB" id="773737at2759"/>
<reference evidence="6" key="2">
    <citation type="submission" date="2017-06" db="EMBL/GenBank/DDBJ databases">
        <title>WGS assembly of Brachypodium distachyon.</title>
        <authorList>
            <consortium name="The International Brachypodium Initiative"/>
            <person name="Lucas S."/>
            <person name="Harmon-Smith M."/>
            <person name="Lail K."/>
            <person name="Tice H."/>
            <person name="Grimwood J."/>
            <person name="Bruce D."/>
            <person name="Barry K."/>
            <person name="Shu S."/>
            <person name="Lindquist E."/>
            <person name="Wang M."/>
            <person name="Pitluck S."/>
            <person name="Vogel J.P."/>
            <person name="Garvin D.F."/>
            <person name="Mockler T.C."/>
            <person name="Schmutz J."/>
            <person name="Rokhsar D."/>
            <person name="Bevan M.W."/>
        </authorList>
    </citation>
    <scope>NUCLEOTIDE SEQUENCE</scope>
    <source>
        <strain evidence="6">Bd21</strain>
    </source>
</reference>
<dbReference type="Gramene" id="KQJ86601">
    <property type="protein sequence ID" value="KQJ86601"/>
    <property type="gene ID" value="BRADI_4g06590v3"/>
</dbReference>
<evidence type="ECO:0000313" key="6">
    <source>
        <dbReference type="EMBL" id="KQJ86601.1"/>
    </source>
</evidence>
<keyword evidence="8" id="KW-1185">Reference proteome</keyword>
<dbReference type="PANTHER" id="PTHR35357:SF24">
    <property type="entry name" value="OS04G0587200 PROTEIN"/>
    <property type="match status" value="1"/>
</dbReference>
<keyword evidence="1 4" id="KW-0732">Signal</keyword>
<evidence type="ECO:0000256" key="1">
    <source>
        <dbReference type="ARBA" id="ARBA00022729"/>
    </source>
</evidence>
<dbReference type="GO" id="GO:0004857">
    <property type="term" value="F:enzyme inhibitor activity"/>
    <property type="evidence" value="ECO:0000318"/>
    <property type="project" value="GO_Central"/>
</dbReference>
<proteinExistence type="inferred from homology"/>
<dbReference type="NCBIfam" id="TIGR01614">
    <property type="entry name" value="PME_inhib"/>
    <property type="match status" value="1"/>
</dbReference>
<dbReference type="Pfam" id="PF04043">
    <property type="entry name" value="PMEI"/>
    <property type="match status" value="1"/>
</dbReference>
<reference evidence="7" key="3">
    <citation type="submission" date="2018-08" db="UniProtKB">
        <authorList>
            <consortium name="EnsemblPlants"/>
        </authorList>
    </citation>
    <scope>IDENTIFICATION</scope>
    <source>
        <strain evidence="7">cv. Bd21</strain>
    </source>
</reference>
<evidence type="ECO:0000313" key="7">
    <source>
        <dbReference type="EnsemblPlants" id="KQJ86601"/>
    </source>
</evidence>
<dbReference type="EnsemblPlants" id="KQJ86601">
    <property type="protein sequence ID" value="KQJ86601"/>
    <property type="gene ID" value="BRADI_4g06590v3"/>
</dbReference>
<dbReference type="PANTHER" id="PTHR35357">
    <property type="entry name" value="OS02G0537100 PROTEIN"/>
    <property type="match status" value="1"/>
</dbReference>
<dbReference type="EMBL" id="CM000883">
    <property type="protein sequence ID" value="KQJ86601.1"/>
    <property type="molecule type" value="Genomic_DNA"/>
</dbReference>
<evidence type="ECO:0000256" key="4">
    <source>
        <dbReference type="SAM" id="SignalP"/>
    </source>
</evidence>
<name>I1II49_BRADI</name>
<keyword evidence="2" id="KW-1015">Disulfide bond</keyword>
<dbReference type="SUPFAM" id="SSF101148">
    <property type="entry name" value="Plant invertase/pectin methylesterase inhibitor"/>
    <property type="match status" value="1"/>
</dbReference>
<dbReference type="GO" id="GO:0009827">
    <property type="term" value="P:plant-type cell wall modification"/>
    <property type="evidence" value="ECO:0000318"/>
    <property type="project" value="GO_Central"/>
</dbReference>
<evidence type="ECO:0000256" key="2">
    <source>
        <dbReference type="ARBA" id="ARBA00023157"/>
    </source>
</evidence>
<feature type="chain" id="PRO_5014095331" description="Pectinesterase inhibitor domain-containing protein" evidence="4">
    <location>
        <begin position="22"/>
        <end position="177"/>
    </location>
</feature>
<dbReference type="Proteomes" id="UP000008810">
    <property type="component" value="Chromosome 4"/>
</dbReference>
<feature type="signal peptide" evidence="4">
    <location>
        <begin position="1"/>
        <end position="21"/>
    </location>
</feature>
<organism evidence="6">
    <name type="scientific">Brachypodium distachyon</name>
    <name type="common">Purple false brome</name>
    <name type="synonym">Trachynia distachya</name>
    <dbReference type="NCBI Taxonomy" id="15368"/>
    <lineage>
        <taxon>Eukaryota</taxon>
        <taxon>Viridiplantae</taxon>
        <taxon>Streptophyta</taxon>
        <taxon>Embryophyta</taxon>
        <taxon>Tracheophyta</taxon>
        <taxon>Spermatophyta</taxon>
        <taxon>Magnoliopsida</taxon>
        <taxon>Liliopsida</taxon>
        <taxon>Poales</taxon>
        <taxon>Poaceae</taxon>
        <taxon>BOP clade</taxon>
        <taxon>Pooideae</taxon>
        <taxon>Stipodae</taxon>
        <taxon>Brachypodieae</taxon>
        <taxon>Brachypodium</taxon>
    </lineage>
</organism>
<dbReference type="RefSeq" id="XP_003575489.1">
    <property type="nucleotide sequence ID" value="XM_003575441.3"/>
</dbReference>
<accession>I1II49</accession>
<dbReference type="AlphaFoldDB" id="I1II49"/>
<feature type="domain" description="Pectinesterase inhibitor" evidence="5">
    <location>
        <begin position="29"/>
        <end position="142"/>
    </location>
</feature>
<dbReference type="GO" id="GO:0009505">
    <property type="term" value="C:plant-type cell wall"/>
    <property type="evidence" value="ECO:0000318"/>
    <property type="project" value="GO_Central"/>
</dbReference>
<dbReference type="GeneID" id="100821733"/>
<evidence type="ECO:0000313" key="8">
    <source>
        <dbReference type="Proteomes" id="UP000008810"/>
    </source>
</evidence>
<protein>
    <recommendedName>
        <fullName evidence="5">Pectinesterase inhibitor domain-containing protein</fullName>
    </recommendedName>
</protein>
<evidence type="ECO:0000256" key="3">
    <source>
        <dbReference type="ARBA" id="ARBA00038471"/>
    </source>
</evidence>
<dbReference type="HOGENOM" id="CLU_1423840_0_0_1"/>
<evidence type="ECO:0000259" key="5">
    <source>
        <dbReference type="Pfam" id="PF04043"/>
    </source>
</evidence>
<dbReference type="KEGG" id="bdi:100821733"/>
<sequence length="177" mass="17207">MASSSALLVALLLFFISAVGSEAAAAPLEQLCANLGGFYVTPETCTSSLCVNSSCRSARDAPELATLAAGLAAANATAAKASLEAALASSPGKGPAEALRACLQMYGGAVPALQWAARAVAAGRHPGATAVLEAARYIAAGCAGVADGAAQLPAENEAFGILANVAHAVVASVSHAG</sequence>
<gene>
    <name evidence="7" type="primary">LOC100821733</name>
    <name evidence="6" type="ORF">BRADI_4g06590v3</name>
</gene>
<dbReference type="InterPro" id="IPR035513">
    <property type="entry name" value="Invertase/methylesterase_inhib"/>
</dbReference>
<comment type="similarity">
    <text evidence="3">Belongs to the PMEI family.</text>
</comment>